<evidence type="ECO:0000256" key="3">
    <source>
        <dbReference type="ARBA" id="ARBA00013109"/>
    </source>
</evidence>
<comment type="function">
    <text evidence="6 9">Catalyzes cyclization of the linear tetrapyrrole, hydroxymethylbilane, to the macrocyclic uroporphyrinogen III.</text>
</comment>
<dbReference type="Gene3D" id="3.40.50.10090">
    <property type="match status" value="2"/>
</dbReference>
<comment type="catalytic activity">
    <reaction evidence="8 9">
        <text>hydroxymethylbilane = uroporphyrinogen III + H2O</text>
        <dbReference type="Rhea" id="RHEA:18965"/>
        <dbReference type="ChEBI" id="CHEBI:15377"/>
        <dbReference type="ChEBI" id="CHEBI:57308"/>
        <dbReference type="ChEBI" id="CHEBI:57845"/>
        <dbReference type="EC" id="4.2.1.75"/>
    </reaction>
</comment>
<name>A0A3N1P2F7_9GAMM</name>
<dbReference type="Pfam" id="PF02602">
    <property type="entry name" value="HEM4"/>
    <property type="match status" value="1"/>
</dbReference>
<evidence type="ECO:0000256" key="7">
    <source>
        <dbReference type="ARBA" id="ARBA00040167"/>
    </source>
</evidence>
<evidence type="ECO:0000256" key="5">
    <source>
        <dbReference type="ARBA" id="ARBA00023244"/>
    </source>
</evidence>
<protein>
    <recommendedName>
        <fullName evidence="7 9">Uroporphyrinogen-III synthase</fullName>
        <ecNumber evidence="3 9">4.2.1.75</ecNumber>
    </recommendedName>
</protein>
<dbReference type="CDD" id="cd06578">
    <property type="entry name" value="HemD"/>
    <property type="match status" value="1"/>
</dbReference>
<evidence type="ECO:0000259" key="10">
    <source>
        <dbReference type="Pfam" id="PF02602"/>
    </source>
</evidence>
<accession>A0A3N1P2F7</accession>
<proteinExistence type="inferred from homology"/>
<dbReference type="EC" id="4.2.1.75" evidence="3 9"/>
<evidence type="ECO:0000256" key="2">
    <source>
        <dbReference type="ARBA" id="ARBA00008133"/>
    </source>
</evidence>
<feature type="domain" description="Tetrapyrrole biosynthesis uroporphyrinogen III synthase" evidence="10">
    <location>
        <begin position="26"/>
        <end position="262"/>
    </location>
</feature>
<evidence type="ECO:0000256" key="9">
    <source>
        <dbReference type="RuleBase" id="RU366031"/>
    </source>
</evidence>
<gene>
    <name evidence="11" type="ORF">EDC38_2416</name>
</gene>
<evidence type="ECO:0000313" key="12">
    <source>
        <dbReference type="Proteomes" id="UP000273643"/>
    </source>
</evidence>
<comment type="pathway">
    <text evidence="1 9">Porphyrin-containing compound metabolism; protoporphyrin-IX biosynthesis; coproporphyrinogen-III from 5-aminolevulinate: step 3/4.</text>
</comment>
<keyword evidence="12" id="KW-1185">Reference proteome</keyword>
<dbReference type="GO" id="GO:0004852">
    <property type="term" value="F:uroporphyrinogen-III synthase activity"/>
    <property type="evidence" value="ECO:0007669"/>
    <property type="project" value="UniProtKB-UniRule"/>
</dbReference>
<dbReference type="InterPro" id="IPR039793">
    <property type="entry name" value="UROS/Hem4"/>
</dbReference>
<dbReference type="InterPro" id="IPR003754">
    <property type="entry name" value="4pyrrol_synth_uPrphyn_synth"/>
</dbReference>
<evidence type="ECO:0000256" key="8">
    <source>
        <dbReference type="ARBA" id="ARBA00048617"/>
    </source>
</evidence>
<dbReference type="RefSeq" id="WP_246004405.1">
    <property type="nucleotide sequence ID" value="NZ_RJUK01000001.1"/>
</dbReference>
<dbReference type="SUPFAM" id="SSF69618">
    <property type="entry name" value="HemD-like"/>
    <property type="match status" value="1"/>
</dbReference>
<dbReference type="GO" id="GO:0006782">
    <property type="term" value="P:protoporphyrinogen IX biosynthetic process"/>
    <property type="evidence" value="ECO:0007669"/>
    <property type="project" value="UniProtKB-UniRule"/>
</dbReference>
<dbReference type="AlphaFoldDB" id="A0A3N1P2F7"/>
<evidence type="ECO:0000256" key="6">
    <source>
        <dbReference type="ARBA" id="ARBA00037589"/>
    </source>
</evidence>
<dbReference type="EMBL" id="RJUK01000001">
    <property type="protein sequence ID" value="ROQ21788.1"/>
    <property type="molecule type" value="Genomic_DNA"/>
</dbReference>
<comment type="similarity">
    <text evidence="2 9">Belongs to the uroporphyrinogen-III synthase family.</text>
</comment>
<evidence type="ECO:0000256" key="4">
    <source>
        <dbReference type="ARBA" id="ARBA00023239"/>
    </source>
</evidence>
<keyword evidence="5 9" id="KW-0627">Porphyrin biosynthesis</keyword>
<comment type="caution">
    <text evidence="11">The sequence shown here is derived from an EMBL/GenBank/DDBJ whole genome shotgun (WGS) entry which is preliminary data.</text>
</comment>
<reference evidence="11 12" key="1">
    <citation type="submission" date="2018-11" db="EMBL/GenBank/DDBJ databases">
        <title>Genomic Encyclopedia of Type Strains, Phase IV (KMG-IV): sequencing the most valuable type-strain genomes for metagenomic binning, comparative biology and taxonomic classification.</title>
        <authorList>
            <person name="Goeker M."/>
        </authorList>
    </citation>
    <scope>NUCLEOTIDE SEQUENCE [LARGE SCALE GENOMIC DNA]</scope>
    <source>
        <strain evidence="11 12">DSM 16974</strain>
    </source>
</reference>
<dbReference type="UniPathway" id="UPA00251">
    <property type="reaction ID" value="UER00320"/>
</dbReference>
<sequence length="284" mass="30975">MTRSAGADTLTGLQVLVTRPEAQAEAWADTLRARGAHAVVAPLLTLSPVSTSEAKQAIKQCILDFDLYQKAIFVSQNAVAYAFEWLEDYWPQLPIRIEYYGVGERTGRALEAYGVPVTAWQSDGAMNSEALLAAPELQSVAGERIVIFRGVGGRGVLAETLRERGARVDYCELYQRQCPDDAATQLNQALVELNETPLMVALHSGETLENFHQVRRALPSDQARRLARGTLLVPGERVAQQARALGYTRVLTAENATDPGMLAALERAAIDPTLLQTDGTHDCD</sequence>
<dbReference type="PANTHER" id="PTHR38042">
    <property type="entry name" value="UROPORPHYRINOGEN-III SYNTHASE, CHLOROPLASTIC"/>
    <property type="match status" value="1"/>
</dbReference>
<dbReference type="GO" id="GO:0006780">
    <property type="term" value="P:uroporphyrinogen III biosynthetic process"/>
    <property type="evidence" value="ECO:0007669"/>
    <property type="project" value="UniProtKB-UniRule"/>
</dbReference>
<dbReference type="PANTHER" id="PTHR38042:SF1">
    <property type="entry name" value="UROPORPHYRINOGEN-III SYNTHASE, CHLOROPLASTIC"/>
    <property type="match status" value="1"/>
</dbReference>
<organism evidence="11 12">
    <name type="scientific">Marinimicrobium koreense</name>
    <dbReference type="NCBI Taxonomy" id="306545"/>
    <lineage>
        <taxon>Bacteria</taxon>
        <taxon>Pseudomonadati</taxon>
        <taxon>Pseudomonadota</taxon>
        <taxon>Gammaproteobacteria</taxon>
        <taxon>Cellvibrionales</taxon>
        <taxon>Cellvibrionaceae</taxon>
        <taxon>Marinimicrobium</taxon>
    </lineage>
</organism>
<dbReference type="InterPro" id="IPR036108">
    <property type="entry name" value="4pyrrol_syn_uPrphyn_synt_sf"/>
</dbReference>
<dbReference type="Proteomes" id="UP000273643">
    <property type="component" value="Unassembled WGS sequence"/>
</dbReference>
<evidence type="ECO:0000313" key="11">
    <source>
        <dbReference type="EMBL" id="ROQ21788.1"/>
    </source>
</evidence>
<keyword evidence="4 9" id="KW-0456">Lyase</keyword>
<evidence type="ECO:0000256" key="1">
    <source>
        <dbReference type="ARBA" id="ARBA00004772"/>
    </source>
</evidence>